<dbReference type="EMBL" id="DSDO01000347">
    <property type="protein sequence ID" value="HDR47043.1"/>
    <property type="molecule type" value="Genomic_DNA"/>
</dbReference>
<dbReference type="Pfam" id="PF03802">
    <property type="entry name" value="CitX"/>
    <property type="match status" value="1"/>
</dbReference>
<evidence type="ECO:0000256" key="4">
    <source>
        <dbReference type="ARBA" id="ARBA00048574"/>
    </source>
</evidence>
<dbReference type="GO" id="GO:0051191">
    <property type="term" value="P:prosthetic group biosynthetic process"/>
    <property type="evidence" value="ECO:0007669"/>
    <property type="project" value="InterPro"/>
</dbReference>
<dbReference type="InterPro" id="IPR005551">
    <property type="entry name" value="CitX"/>
</dbReference>
<evidence type="ECO:0000256" key="3">
    <source>
        <dbReference type="ARBA" id="ARBA00022695"/>
    </source>
</evidence>
<sequence length="174" mass="19445">MEALSMSSAALKTEDFLTARDERQARIDRALQSPLPWAATLSLSIPGADKCPPGALDLFQWGVDQLGRQLESIKVLLRDRDILGPWLLLTGDDRPIAVKRLGIALEEAHPTARLLDFDVYLPQGVALNRTTLGFAERSCLLCSCPARECVRLKRHRHEEIIRASHDLIARFKPV</sequence>
<keyword evidence="5" id="KW-0456">Lyase</keyword>
<name>A0A831PHN2_9BACT</name>
<evidence type="ECO:0000256" key="2">
    <source>
        <dbReference type="ARBA" id="ARBA00022679"/>
    </source>
</evidence>
<dbReference type="GO" id="GO:0050519">
    <property type="term" value="F:holo-citrate lyase synthase activity"/>
    <property type="evidence" value="ECO:0007669"/>
    <property type="project" value="UniProtKB-EC"/>
</dbReference>
<dbReference type="Proteomes" id="UP000886162">
    <property type="component" value="Unassembled WGS sequence"/>
</dbReference>
<organism evidence="5">
    <name type="scientific">Geoalkalibacter subterraneus</name>
    <dbReference type="NCBI Taxonomy" id="483547"/>
    <lineage>
        <taxon>Bacteria</taxon>
        <taxon>Pseudomonadati</taxon>
        <taxon>Thermodesulfobacteriota</taxon>
        <taxon>Desulfuromonadia</taxon>
        <taxon>Desulfuromonadales</taxon>
        <taxon>Geoalkalibacteraceae</taxon>
        <taxon>Geoalkalibacter</taxon>
    </lineage>
</organism>
<comment type="caution">
    <text evidence="5">The sequence shown here is derived from an EMBL/GenBank/DDBJ whole genome shotgun (WGS) entry which is preliminary data.</text>
</comment>
<accession>A0A831PHN2</accession>
<evidence type="ECO:0000256" key="1">
    <source>
        <dbReference type="ARBA" id="ARBA00012524"/>
    </source>
</evidence>
<keyword evidence="2 5" id="KW-0808">Transferase</keyword>
<comment type="catalytic activity">
    <reaction evidence="4">
        <text>apo-[citrate lyase ACP] + 2'-(5''-triphospho-alpha-D-ribosyl)-3'-dephospho-CoA = holo-[citrate lyase ACP] + diphosphate</text>
        <dbReference type="Rhea" id="RHEA:16333"/>
        <dbReference type="Rhea" id="RHEA-COMP:10157"/>
        <dbReference type="Rhea" id="RHEA-COMP:10158"/>
        <dbReference type="ChEBI" id="CHEBI:29999"/>
        <dbReference type="ChEBI" id="CHEBI:33019"/>
        <dbReference type="ChEBI" id="CHEBI:61378"/>
        <dbReference type="ChEBI" id="CHEBI:82683"/>
        <dbReference type="EC" id="2.7.7.61"/>
    </reaction>
</comment>
<reference evidence="5" key="1">
    <citation type="journal article" date="2020" name="mSystems">
        <title>Genome- and Community-Level Interaction Insights into Carbon Utilization and Element Cycling Functions of Hydrothermarchaeota in Hydrothermal Sediment.</title>
        <authorList>
            <person name="Zhou Z."/>
            <person name="Liu Y."/>
            <person name="Xu W."/>
            <person name="Pan J."/>
            <person name="Luo Z.H."/>
            <person name="Li M."/>
        </authorList>
    </citation>
    <scope>NUCLEOTIDE SEQUENCE [LARGE SCALE GENOMIC DNA]</scope>
    <source>
        <strain evidence="5">SpSt-1220</strain>
    </source>
</reference>
<dbReference type="GO" id="GO:0016829">
    <property type="term" value="F:lyase activity"/>
    <property type="evidence" value="ECO:0007669"/>
    <property type="project" value="UniProtKB-KW"/>
</dbReference>
<gene>
    <name evidence="5" type="ORF">ENN94_05010</name>
</gene>
<protein>
    <recommendedName>
        <fullName evidence="1">citrate lyase holo-[acyl-carrier protein] synthase</fullName>
        <ecNumber evidence="1">2.7.7.61</ecNumber>
    </recommendedName>
</protein>
<dbReference type="EC" id="2.7.7.61" evidence="1"/>
<proteinExistence type="predicted"/>
<keyword evidence="3" id="KW-0548">Nucleotidyltransferase</keyword>
<evidence type="ECO:0000313" key="5">
    <source>
        <dbReference type="EMBL" id="HDR47043.1"/>
    </source>
</evidence>
<dbReference type="AlphaFoldDB" id="A0A831PHN2"/>